<dbReference type="InterPro" id="IPR011234">
    <property type="entry name" value="Fumarylacetoacetase-like_C"/>
</dbReference>
<sequence length="275" mass="28803">MYLATIRTGNTTHAVKRVESDSTTDLLDLGYPDLGALLADPQGLAKAAAATDGTRYALDTADFAPPVLDPAKVICVAHNYGEHHRVLGVSVPEAPRLSTKFSSALIGANDPLILPRDAHKMQANVELGIIIGSAVGRGSDDAAQAIAGFTVINDVADRDLGFEFDAWGTAQIWDRSTPTGPWLVTPDELTGGTAPQLTLTATVDGTQVQSGQTADLHFDPVHVVRHVARFADLQPGDVIATGTPPHTGDPVYLAAGQTVVTEITGLGVCRSTVRV</sequence>
<dbReference type="OrthoDB" id="9805307at2"/>
<comment type="similarity">
    <text evidence="1">Belongs to the FAH family.</text>
</comment>
<accession>L7LDZ6</accession>
<comment type="caution">
    <text evidence="4">The sequence shown here is derived from an EMBL/GenBank/DDBJ whole genome shotgun (WGS) entry which is preliminary data.</text>
</comment>
<evidence type="ECO:0000259" key="3">
    <source>
        <dbReference type="Pfam" id="PF01557"/>
    </source>
</evidence>
<name>L7LDZ6_9ACTN</name>
<dbReference type="GO" id="GO:0046872">
    <property type="term" value="F:metal ion binding"/>
    <property type="evidence" value="ECO:0007669"/>
    <property type="project" value="UniProtKB-KW"/>
</dbReference>
<dbReference type="PANTHER" id="PTHR42796:SF4">
    <property type="entry name" value="FUMARYLACETOACETATE HYDROLASE DOMAIN-CONTAINING PROTEIN 2A"/>
    <property type="match status" value="1"/>
</dbReference>
<keyword evidence="4" id="KW-0378">Hydrolase</keyword>
<protein>
    <submittedName>
        <fullName evidence="4">Fumarylacetoacetate hydrolase family protein</fullName>
    </submittedName>
</protein>
<dbReference type="STRING" id="1121927.GOHSU_36_00350"/>
<reference evidence="4 5" key="1">
    <citation type="submission" date="2012-12" db="EMBL/GenBank/DDBJ databases">
        <title>Whole genome shotgun sequence of Gordonia hirsuta NBRC 16056.</title>
        <authorList>
            <person name="Isaki-Nakamura S."/>
            <person name="Hosoyama A."/>
            <person name="Tsuchikane K."/>
            <person name="Katsumata H."/>
            <person name="Baba S."/>
            <person name="Yamazaki S."/>
            <person name="Fujita N."/>
        </authorList>
    </citation>
    <scope>NUCLEOTIDE SEQUENCE [LARGE SCALE GENOMIC DNA]</scope>
    <source>
        <strain evidence="4 5">NBRC 16056</strain>
    </source>
</reference>
<feature type="domain" description="Fumarylacetoacetase-like C-terminal" evidence="3">
    <location>
        <begin position="72"/>
        <end position="274"/>
    </location>
</feature>
<dbReference type="GO" id="GO:0016787">
    <property type="term" value="F:hydrolase activity"/>
    <property type="evidence" value="ECO:0007669"/>
    <property type="project" value="UniProtKB-KW"/>
</dbReference>
<dbReference type="Proteomes" id="UP000053405">
    <property type="component" value="Unassembled WGS sequence"/>
</dbReference>
<gene>
    <name evidence="4" type="ORF">GOHSU_36_00350</name>
</gene>
<organism evidence="4 5">
    <name type="scientific">Gordonia hirsuta DSM 44140 = NBRC 16056</name>
    <dbReference type="NCBI Taxonomy" id="1121927"/>
    <lineage>
        <taxon>Bacteria</taxon>
        <taxon>Bacillati</taxon>
        <taxon>Actinomycetota</taxon>
        <taxon>Actinomycetes</taxon>
        <taxon>Mycobacteriales</taxon>
        <taxon>Gordoniaceae</taxon>
        <taxon>Gordonia</taxon>
    </lineage>
</organism>
<dbReference type="AlphaFoldDB" id="L7LDZ6"/>
<keyword evidence="5" id="KW-1185">Reference proteome</keyword>
<dbReference type="InterPro" id="IPR036663">
    <property type="entry name" value="Fumarylacetoacetase_C_sf"/>
</dbReference>
<keyword evidence="2" id="KW-0479">Metal-binding</keyword>
<dbReference type="GO" id="GO:0044281">
    <property type="term" value="P:small molecule metabolic process"/>
    <property type="evidence" value="ECO:0007669"/>
    <property type="project" value="UniProtKB-ARBA"/>
</dbReference>
<dbReference type="EMBL" id="BANT01000036">
    <property type="protein sequence ID" value="GAC58292.1"/>
    <property type="molecule type" value="Genomic_DNA"/>
</dbReference>
<proteinExistence type="inferred from homology"/>
<dbReference type="InterPro" id="IPR051121">
    <property type="entry name" value="FAH"/>
</dbReference>
<dbReference type="Gene3D" id="3.90.850.10">
    <property type="entry name" value="Fumarylacetoacetase-like, C-terminal domain"/>
    <property type="match status" value="1"/>
</dbReference>
<dbReference type="eggNOG" id="COG0179">
    <property type="taxonomic scope" value="Bacteria"/>
</dbReference>
<evidence type="ECO:0000313" key="5">
    <source>
        <dbReference type="Proteomes" id="UP000053405"/>
    </source>
</evidence>
<dbReference type="PANTHER" id="PTHR42796">
    <property type="entry name" value="FUMARYLACETOACETATE HYDROLASE DOMAIN-CONTAINING PROTEIN 2A-RELATED"/>
    <property type="match status" value="1"/>
</dbReference>
<evidence type="ECO:0000256" key="1">
    <source>
        <dbReference type="ARBA" id="ARBA00010211"/>
    </source>
</evidence>
<evidence type="ECO:0000256" key="2">
    <source>
        <dbReference type="ARBA" id="ARBA00022723"/>
    </source>
</evidence>
<dbReference type="SUPFAM" id="SSF56529">
    <property type="entry name" value="FAH"/>
    <property type="match status" value="1"/>
</dbReference>
<dbReference type="RefSeq" id="WP_005942165.1">
    <property type="nucleotide sequence ID" value="NZ_ATVK01000057.1"/>
</dbReference>
<evidence type="ECO:0000313" key="4">
    <source>
        <dbReference type="EMBL" id="GAC58292.1"/>
    </source>
</evidence>
<dbReference type="Pfam" id="PF01557">
    <property type="entry name" value="FAA_hydrolase"/>
    <property type="match status" value="1"/>
</dbReference>